<evidence type="ECO:0000313" key="2">
    <source>
        <dbReference type="EMBL" id="MPM36079.1"/>
    </source>
</evidence>
<sequence length="278" mass="31431">MQYFVEMAAKEGWNPGLDDASSFYKTDPTGFFIALSESMPVGCISAVKYGTFGFIGFYIVNPEYRGKGIGINLWSRALQHLNGCNIGLDGVPQQEANYRKSGFIAEHRNYRMKGSSETILSLTKNKSHILLASRLQTYVDANTINFDDLTVYDRNHFPGNRATFLKAWISSPHSHSIVHTEGKMIKGFGTIRKCTDGWKIGPLYAENPLIAEILFIKLISKIDKSEIYIDISSENIDAQLLCKRYSLTQTFETIRMYTAKKPDIQWDDIYGITTFELG</sequence>
<accession>A0A644Z649</accession>
<dbReference type="CDD" id="cd04301">
    <property type="entry name" value="NAT_SF"/>
    <property type="match status" value="1"/>
</dbReference>
<dbReference type="PROSITE" id="PS51186">
    <property type="entry name" value="GNAT"/>
    <property type="match status" value="1"/>
</dbReference>
<proteinExistence type="predicted"/>
<dbReference type="EMBL" id="VSSQ01007490">
    <property type="protein sequence ID" value="MPM36079.1"/>
    <property type="molecule type" value="Genomic_DNA"/>
</dbReference>
<dbReference type="Pfam" id="PF18014">
    <property type="entry name" value="Acetyltransf_18"/>
    <property type="match status" value="1"/>
</dbReference>
<gene>
    <name evidence="2" type="ORF">SDC9_82674</name>
</gene>
<feature type="domain" description="N-acetyltransferase" evidence="1">
    <location>
        <begin position="1"/>
        <end position="125"/>
    </location>
</feature>
<dbReference type="InterPro" id="IPR041496">
    <property type="entry name" value="YitH/HolE_GNAT"/>
</dbReference>
<organism evidence="2">
    <name type="scientific">bioreactor metagenome</name>
    <dbReference type="NCBI Taxonomy" id="1076179"/>
    <lineage>
        <taxon>unclassified sequences</taxon>
        <taxon>metagenomes</taxon>
        <taxon>ecological metagenomes</taxon>
    </lineage>
</organism>
<comment type="caution">
    <text evidence="2">The sequence shown here is derived from an EMBL/GenBank/DDBJ whole genome shotgun (WGS) entry which is preliminary data.</text>
</comment>
<dbReference type="AlphaFoldDB" id="A0A644Z649"/>
<reference evidence="2" key="1">
    <citation type="submission" date="2019-08" db="EMBL/GenBank/DDBJ databases">
        <authorList>
            <person name="Kucharzyk K."/>
            <person name="Murdoch R.W."/>
            <person name="Higgins S."/>
            <person name="Loffler F."/>
        </authorList>
    </citation>
    <scope>NUCLEOTIDE SEQUENCE</scope>
</reference>
<dbReference type="InterPro" id="IPR000182">
    <property type="entry name" value="GNAT_dom"/>
</dbReference>
<dbReference type="PANTHER" id="PTHR47237">
    <property type="entry name" value="SLL0310 PROTEIN"/>
    <property type="match status" value="1"/>
</dbReference>
<evidence type="ECO:0000259" key="1">
    <source>
        <dbReference type="PROSITE" id="PS51186"/>
    </source>
</evidence>
<dbReference type="PANTHER" id="PTHR47237:SF1">
    <property type="entry name" value="SLL0310 PROTEIN"/>
    <property type="match status" value="1"/>
</dbReference>
<dbReference type="SUPFAM" id="SSF55729">
    <property type="entry name" value="Acyl-CoA N-acyltransferases (Nat)"/>
    <property type="match status" value="1"/>
</dbReference>
<dbReference type="GO" id="GO:0016747">
    <property type="term" value="F:acyltransferase activity, transferring groups other than amino-acyl groups"/>
    <property type="evidence" value="ECO:0007669"/>
    <property type="project" value="InterPro"/>
</dbReference>
<dbReference type="Pfam" id="PF00583">
    <property type="entry name" value="Acetyltransf_1"/>
    <property type="match status" value="1"/>
</dbReference>
<dbReference type="Gene3D" id="3.40.630.90">
    <property type="match status" value="1"/>
</dbReference>
<protein>
    <recommendedName>
        <fullName evidence="1">N-acetyltransferase domain-containing protein</fullName>
    </recommendedName>
</protein>
<dbReference type="InterPro" id="IPR016181">
    <property type="entry name" value="Acyl_CoA_acyltransferase"/>
</dbReference>
<name>A0A644Z649_9ZZZZ</name>
<dbReference type="Gene3D" id="3.40.630.30">
    <property type="match status" value="1"/>
</dbReference>
<dbReference type="InterPro" id="IPR052729">
    <property type="entry name" value="Acyl/Acetyltrans_Enzymes"/>
</dbReference>